<evidence type="ECO:0000259" key="3">
    <source>
        <dbReference type="Pfam" id="PF07728"/>
    </source>
</evidence>
<keyword evidence="4" id="KW-1185">Reference proteome</keyword>
<keyword evidence="2" id="KW-0067">ATP-binding</keyword>
<proteinExistence type="predicted"/>
<dbReference type="InterPro" id="IPR027417">
    <property type="entry name" value="P-loop_NTPase"/>
</dbReference>
<evidence type="ECO:0000313" key="4">
    <source>
        <dbReference type="Proteomes" id="UP000887565"/>
    </source>
</evidence>
<organism evidence="4 5">
    <name type="scientific">Romanomermis culicivorax</name>
    <name type="common">Nematode worm</name>
    <dbReference type="NCBI Taxonomy" id="13658"/>
    <lineage>
        <taxon>Eukaryota</taxon>
        <taxon>Metazoa</taxon>
        <taxon>Ecdysozoa</taxon>
        <taxon>Nematoda</taxon>
        <taxon>Enoplea</taxon>
        <taxon>Dorylaimia</taxon>
        <taxon>Mermithida</taxon>
        <taxon>Mermithoidea</taxon>
        <taxon>Mermithidae</taxon>
        <taxon>Romanomermis</taxon>
    </lineage>
</organism>
<dbReference type="AlphaFoldDB" id="A0A915IR34"/>
<feature type="domain" description="ATPase dynein-related AAA" evidence="3">
    <location>
        <begin position="3"/>
        <end position="73"/>
    </location>
</feature>
<accession>A0A915IR34</accession>
<dbReference type="Proteomes" id="UP000887565">
    <property type="component" value="Unplaced"/>
</dbReference>
<dbReference type="InterPro" id="IPR011704">
    <property type="entry name" value="ATPase_dyneun-rel_AAA"/>
</dbReference>
<dbReference type="GO" id="GO:0000027">
    <property type="term" value="P:ribosomal large subunit assembly"/>
    <property type="evidence" value="ECO:0007669"/>
    <property type="project" value="TreeGrafter"/>
</dbReference>
<dbReference type="SUPFAM" id="SSF52540">
    <property type="entry name" value="P-loop containing nucleoside triphosphate hydrolases"/>
    <property type="match status" value="1"/>
</dbReference>
<name>A0A915IR34_ROMCU</name>
<evidence type="ECO:0000256" key="1">
    <source>
        <dbReference type="ARBA" id="ARBA00022741"/>
    </source>
</evidence>
<evidence type="ECO:0000256" key="2">
    <source>
        <dbReference type="ARBA" id="ARBA00022840"/>
    </source>
</evidence>
<dbReference type="GO" id="GO:0000055">
    <property type="term" value="P:ribosomal large subunit export from nucleus"/>
    <property type="evidence" value="ECO:0007669"/>
    <property type="project" value="TreeGrafter"/>
</dbReference>
<keyword evidence="1" id="KW-0547">Nucleotide-binding</keyword>
<sequence>MVKFSWVDSPLVKAMQNGDWLLVKNVHYCNPAVLDRLNALLETDGELLITEKGSIDGKSASYKPHKDFRLVGTLYTSLKFITVDFDL</sequence>
<dbReference type="PANTHER" id="PTHR48103">
    <property type="entry name" value="MIDASIN-RELATED"/>
    <property type="match status" value="1"/>
</dbReference>
<protein>
    <submittedName>
        <fullName evidence="5">ATPase dynein-related AAA domain-containing protein</fullName>
    </submittedName>
</protein>
<reference evidence="5" key="1">
    <citation type="submission" date="2022-11" db="UniProtKB">
        <authorList>
            <consortium name="WormBaseParasite"/>
        </authorList>
    </citation>
    <scope>IDENTIFICATION</scope>
</reference>
<dbReference type="GO" id="GO:0030687">
    <property type="term" value="C:preribosome, large subunit precursor"/>
    <property type="evidence" value="ECO:0007669"/>
    <property type="project" value="TreeGrafter"/>
</dbReference>
<evidence type="ECO:0000313" key="5">
    <source>
        <dbReference type="WBParaSite" id="nRc.2.0.1.t15864-RA"/>
    </source>
</evidence>
<dbReference type="PANTHER" id="PTHR48103:SF2">
    <property type="entry name" value="MIDASIN"/>
    <property type="match status" value="1"/>
</dbReference>
<dbReference type="GO" id="GO:0016887">
    <property type="term" value="F:ATP hydrolysis activity"/>
    <property type="evidence" value="ECO:0007669"/>
    <property type="project" value="InterPro"/>
</dbReference>
<dbReference type="Pfam" id="PF07728">
    <property type="entry name" value="AAA_5"/>
    <property type="match status" value="1"/>
</dbReference>
<dbReference type="GO" id="GO:0005524">
    <property type="term" value="F:ATP binding"/>
    <property type="evidence" value="ECO:0007669"/>
    <property type="project" value="UniProtKB-KW"/>
</dbReference>
<dbReference type="OMA" id="DIYPHEN"/>
<dbReference type="WBParaSite" id="nRc.2.0.1.t15864-RA">
    <property type="protein sequence ID" value="nRc.2.0.1.t15864-RA"/>
    <property type="gene ID" value="nRc.2.0.1.g15864"/>
</dbReference>
<dbReference type="GO" id="GO:0005634">
    <property type="term" value="C:nucleus"/>
    <property type="evidence" value="ECO:0007669"/>
    <property type="project" value="TreeGrafter"/>
</dbReference>
<dbReference type="Gene3D" id="3.40.50.300">
    <property type="entry name" value="P-loop containing nucleotide triphosphate hydrolases"/>
    <property type="match status" value="1"/>
</dbReference>